<dbReference type="InterPro" id="IPR036915">
    <property type="entry name" value="Cyclin-like_sf"/>
</dbReference>
<evidence type="ECO:0000259" key="6">
    <source>
        <dbReference type="SMART" id="SM00385"/>
    </source>
</evidence>
<evidence type="ECO:0000259" key="7">
    <source>
        <dbReference type="SMART" id="SM01332"/>
    </source>
</evidence>
<proteinExistence type="inferred from homology"/>
<dbReference type="SMART" id="SM00385">
    <property type="entry name" value="CYCLIN"/>
    <property type="match status" value="2"/>
</dbReference>
<dbReference type="HOGENOM" id="CLU_020695_0_0_1"/>
<dbReference type="InterPro" id="IPR004367">
    <property type="entry name" value="Cyclin_C-dom"/>
</dbReference>
<comment type="similarity">
    <text evidence="1">Belongs to the cyclin family. Cyclin AB subfamily.</text>
</comment>
<dbReference type="Gramene" id="LPERR03G30990.1">
    <property type="protein sequence ID" value="LPERR03G30990.1"/>
    <property type="gene ID" value="LPERR03G30990"/>
</dbReference>
<dbReference type="STRING" id="77586.A0A0D9VZX2"/>
<dbReference type="InterPro" id="IPR039361">
    <property type="entry name" value="Cyclin"/>
</dbReference>
<dbReference type="SMART" id="SM01332">
    <property type="entry name" value="Cyclin_C"/>
    <property type="match status" value="1"/>
</dbReference>
<dbReference type="InterPro" id="IPR046965">
    <property type="entry name" value="Cyclin_A/B-like"/>
</dbReference>
<dbReference type="EnsemblPlants" id="LPERR03G30990.1">
    <property type="protein sequence ID" value="LPERR03G30990.1"/>
    <property type="gene ID" value="LPERR03G30990"/>
</dbReference>
<dbReference type="GO" id="GO:0016538">
    <property type="term" value="F:cyclin-dependent protein serine/threonine kinase regulator activity"/>
    <property type="evidence" value="ECO:0007669"/>
    <property type="project" value="InterPro"/>
</dbReference>
<name>A0A0D9VZX2_9ORYZ</name>
<keyword evidence="3 5" id="KW-0195">Cyclin</keyword>
<evidence type="ECO:0008006" key="10">
    <source>
        <dbReference type="Google" id="ProtNLM"/>
    </source>
</evidence>
<dbReference type="eggNOG" id="KOG0653">
    <property type="taxonomic scope" value="Eukaryota"/>
</dbReference>
<dbReference type="Proteomes" id="UP000032180">
    <property type="component" value="Chromosome 3"/>
</dbReference>
<evidence type="ECO:0000256" key="1">
    <source>
        <dbReference type="ARBA" id="ARBA00006955"/>
    </source>
</evidence>
<feature type="domain" description="Cyclin-like" evidence="6">
    <location>
        <begin position="169"/>
        <end position="253"/>
    </location>
</feature>
<dbReference type="PANTHER" id="PTHR10177">
    <property type="entry name" value="CYCLINS"/>
    <property type="match status" value="1"/>
</dbReference>
<dbReference type="Pfam" id="PF02984">
    <property type="entry name" value="Cyclin_C"/>
    <property type="match status" value="1"/>
</dbReference>
<sequence>MANTNRRALRDIKNIIGAPHQHMGCQQEGLARQTCYCVSQEPRWIRWTPSDYEEICCNTGKPTLENSSVHVDLRIYIWKLEMVNQDIANEAPIGSERQKRTADSAFHGPADMECTKIISVDLPLPMMSEMEDVMSSKLKEIEMEDAEAAPDANNSLAVVEYVDEIYRFYRRSEVHYKLELLDEPLFLAVNIIDRFLARENVVRKKLQLVGVTAMLLACKYEEFSVPVVEDLILICDRAYTRSDILEMERMIVNTLQFDMSVPTPYCFMRRFLKDAESDKKLELLLFFIIELSLVEYEMLKFQPSMLAAAAICTAQCTINGFKSKCCELHTKYSEEQLMECSKMMVELHQKAGHGKLTGVHRKCNTFRYGCAAKLEPAVFLLKSVALGQSQGVLHMSTI</sequence>
<dbReference type="InterPro" id="IPR013763">
    <property type="entry name" value="Cyclin-like_dom"/>
</dbReference>
<keyword evidence="9" id="KW-1185">Reference proteome</keyword>
<reference evidence="8 9" key="1">
    <citation type="submission" date="2012-08" db="EMBL/GenBank/DDBJ databases">
        <title>Oryza genome evolution.</title>
        <authorList>
            <person name="Wing R.A."/>
        </authorList>
    </citation>
    <scope>NUCLEOTIDE SEQUENCE</scope>
</reference>
<keyword evidence="4" id="KW-0131">Cell cycle</keyword>
<dbReference type="GO" id="GO:0051301">
    <property type="term" value="P:cell division"/>
    <property type="evidence" value="ECO:0007669"/>
    <property type="project" value="UniProtKB-KW"/>
</dbReference>
<dbReference type="AlphaFoldDB" id="A0A0D9VZX2"/>
<dbReference type="PIRSF" id="PIRSF001771">
    <property type="entry name" value="Cyclin_A_B_D_E"/>
    <property type="match status" value="1"/>
</dbReference>
<evidence type="ECO:0000313" key="9">
    <source>
        <dbReference type="Proteomes" id="UP000032180"/>
    </source>
</evidence>
<dbReference type="EnsemblPlants" id="LPERR03G30990.2">
    <property type="protein sequence ID" value="LPERR03G30990.2"/>
    <property type="gene ID" value="LPERR03G30990"/>
</dbReference>
<accession>A0A0D9VZX2</accession>
<protein>
    <recommendedName>
        <fullName evidence="10">Cyclin N-terminal domain-containing protein</fullName>
    </recommendedName>
</protein>
<dbReference type="GO" id="GO:0044772">
    <property type="term" value="P:mitotic cell cycle phase transition"/>
    <property type="evidence" value="ECO:0007669"/>
    <property type="project" value="InterPro"/>
</dbReference>
<dbReference type="Pfam" id="PF00134">
    <property type="entry name" value="Cyclin_N"/>
    <property type="match status" value="1"/>
</dbReference>
<organism evidence="8 9">
    <name type="scientific">Leersia perrieri</name>
    <dbReference type="NCBI Taxonomy" id="77586"/>
    <lineage>
        <taxon>Eukaryota</taxon>
        <taxon>Viridiplantae</taxon>
        <taxon>Streptophyta</taxon>
        <taxon>Embryophyta</taxon>
        <taxon>Tracheophyta</taxon>
        <taxon>Spermatophyta</taxon>
        <taxon>Magnoliopsida</taxon>
        <taxon>Liliopsida</taxon>
        <taxon>Poales</taxon>
        <taxon>Poaceae</taxon>
        <taxon>BOP clade</taxon>
        <taxon>Oryzoideae</taxon>
        <taxon>Oryzeae</taxon>
        <taxon>Oryzinae</taxon>
        <taxon>Leersia</taxon>
    </lineage>
</organism>
<dbReference type="FunFam" id="1.10.472.10:FF:000032">
    <property type="entry name" value="G2/mitotic-specific cyclin-1"/>
    <property type="match status" value="1"/>
</dbReference>
<dbReference type="SUPFAM" id="SSF47954">
    <property type="entry name" value="Cyclin-like"/>
    <property type="match status" value="2"/>
</dbReference>
<dbReference type="InterPro" id="IPR006671">
    <property type="entry name" value="Cyclin_N"/>
</dbReference>
<evidence type="ECO:0000256" key="3">
    <source>
        <dbReference type="ARBA" id="ARBA00023127"/>
    </source>
</evidence>
<evidence type="ECO:0000256" key="4">
    <source>
        <dbReference type="ARBA" id="ARBA00023306"/>
    </source>
</evidence>
<reference evidence="8 9" key="2">
    <citation type="submission" date="2013-12" db="EMBL/GenBank/DDBJ databases">
        <authorList>
            <person name="Yu Y."/>
            <person name="Lee S."/>
            <person name="de Baynast K."/>
            <person name="Wissotski M."/>
            <person name="Liu L."/>
            <person name="Talag J."/>
            <person name="Goicoechea J."/>
            <person name="Angelova A."/>
            <person name="Jetty R."/>
            <person name="Kudrna D."/>
            <person name="Golser W."/>
            <person name="Rivera L."/>
            <person name="Zhang J."/>
            <person name="Wing R."/>
        </authorList>
    </citation>
    <scope>NUCLEOTIDE SEQUENCE</scope>
</reference>
<evidence type="ECO:0000256" key="5">
    <source>
        <dbReference type="RuleBase" id="RU000383"/>
    </source>
</evidence>
<reference evidence="8" key="3">
    <citation type="submission" date="2015-04" db="UniProtKB">
        <authorList>
            <consortium name="EnsemblPlants"/>
        </authorList>
    </citation>
    <scope>IDENTIFICATION</scope>
</reference>
<dbReference type="Gene3D" id="1.10.472.10">
    <property type="entry name" value="Cyclin-like"/>
    <property type="match status" value="2"/>
</dbReference>
<dbReference type="GO" id="GO:0010332">
    <property type="term" value="P:response to gamma radiation"/>
    <property type="evidence" value="ECO:0007669"/>
    <property type="project" value="UniProtKB-ARBA"/>
</dbReference>
<dbReference type="Gramene" id="LPERR03G30990.2">
    <property type="protein sequence ID" value="LPERR03G30990.2"/>
    <property type="gene ID" value="LPERR03G30990"/>
</dbReference>
<feature type="domain" description="Cyclin C-terminal" evidence="7">
    <location>
        <begin position="262"/>
        <end position="377"/>
    </location>
</feature>
<evidence type="ECO:0000313" key="8">
    <source>
        <dbReference type="EnsemblPlants" id="LPERR03G30990.1"/>
    </source>
</evidence>
<feature type="domain" description="Cyclin-like" evidence="6">
    <location>
        <begin position="266"/>
        <end position="346"/>
    </location>
</feature>
<evidence type="ECO:0000256" key="2">
    <source>
        <dbReference type="ARBA" id="ARBA00022618"/>
    </source>
</evidence>
<keyword evidence="2" id="KW-0132">Cell division</keyword>